<dbReference type="GO" id="GO:0032259">
    <property type="term" value="P:methylation"/>
    <property type="evidence" value="ECO:0007669"/>
    <property type="project" value="UniProtKB-KW"/>
</dbReference>
<dbReference type="OrthoDB" id="9757640at2"/>
<gene>
    <name evidence="1" type="ORF">EDD73_11215</name>
</gene>
<evidence type="ECO:0000313" key="2">
    <source>
        <dbReference type="Proteomes" id="UP000294813"/>
    </source>
</evidence>
<sequence>MNLHLPVNYVSQGECTHYLDLPGNLSYQPHVYELLGFLAERAGVRYIIDIGCGSATKLTAYADKFEIICIDCADALNLARSQVPGATFIEWDLEQGIPDTINDFLSSAVVVCADVIEHLKNPIPLTRALATLSRICPYILISTPDRVRARGILDSGPPANPSHIREWSFDEFGRFLRNSGFHASFFAGHTINTDFHGAKTTTLVISGAQAGRPISGARASVAAITHVFNEQDILSEVIQHLHANGVEVHIFDNWSNDGSFELANSLKEQGLCKNVQRFPINPTSDYEWHSQLQYTSEYAASLDVEWIMHHDADELRYSPWPQVTLSEAFAHIDSQGYNAVDFTVIDFRFLRSSPQVAPPYQSSLNWFEFGRRPGHLKQIKAWKNYRLPVDLASSGGHDAVFEGRRIYPLKFLMKHYPLRSKLQAEKKVFKDRLPRMEREQRERGWHIQYTQFEGTNEIRGWERHTLLPWHSTFFDSEFLVERLSGVGLV</sequence>
<dbReference type="Pfam" id="PF13704">
    <property type="entry name" value="Glyco_tranf_2_4"/>
    <property type="match status" value="1"/>
</dbReference>
<dbReference type="GO" id="GO:0008168">
    <property type="term" value="F:methyltransferase activity"/>
    <property type="evidence" value="ECO:0007669"/>
    <property type="project" value="UniProtKB-KW"/>
</dbReference>
<dbReference type="InterPro" id="IPR029063">
    <property type="entry name" value="SAM-dependent_MTases_sf"/>
</dbReference>
<dbReference type="Gene3D" id="3.40.50.150">
    <property type="entry name" value="Vaccinia Virus protein VP39"/>
    <property type="match status" value="1"/>
</dbReference>
<organism evidence="1 2">
    <name type="scientific">Heliophilum fasciatum</name>
    <dbReference type="NCBI Taxonomy" id="35700"/>
    <lineage>
        <taxon>Bacteria</taxon>
        <taxon>Bacillati</taxon>
        <taxon>Bacillota</taxon>
        <taxon>Clostridia</taxon>
        <taxon>Eubacteriales</taxon>
        <taxon>Heliobacteriaceae</taxon>
        <taxon>Heliophilum</taxon>
    </lineage>
</organism>
<protein>
    <submittedName>
        <fullName evidence="1">Methyltransferase family protein</fullName>
    </submittedName>
</protein>
<keyword evidence="2" id="KW-1185">Reference proteome</keyword>
<dbReference type="AlphaFoldDB" id="A0A4R2RM45"/>
<dbReference type="SUPFAM" id="SSF53335">
    <property type="entry name" value="S-adenosyl-L-methionine-dependent methyltransferases"/>
    <property type="match status" value="1"/>
</dbReference>
<dbReference type="SUPFAM" id="SSF53448">
    <property type="entry name" value="Nucleotide-diphospho-sugar transferases"/>
    <property type="match status" value="1"/>
</dbReference>
<dbReference type="EMBL" id="SLXT01000012">
    <property type="protein sequence ID" value="TCP64054.1"/>
    <property type="molecule type" value="Genomic_DNA"/>
</dbReference>
<dbReference type="InterPro" id="IPR029044">
    <property type="entry name" value="Nucleotide-diphossugar_trans"/>
</dbReference>
<comment type="caution">
    <text evidence="1">The sequence shown here is derived from an EMBL/GenBank/DDBJ whole genome shotgun (WGS) entry which is preliminary data.</text>
</comment>
<keyword evidence="1" id="KW-0808">Transferase</keyword>
<dbReference type="CDD" id="cd02440">
    <property type="entry name" value="AdoMet_MTases"/>
    <property type="match status" value="1"/>
</dbReference>
<reference evidence="1 2" key="1">
    <citation type="submission" date="2019-03" db="EMBL/GenBank/DDBJ databases">
        <title>Genomic Encyclopedia of Type Strains, Phase IV (KMG-IV): sequencing the most valuable type-strain genomes for metagenomic binning, comparative biology and taxonomic classification.</title>
        <authorList>
            <person name="Goeker M."/>
        </authorList>
    </citation>
    <scope>NUCLEOTIDE SEQUENCE [LARGE SCALE GENOMIC DNA]</scope>
    <source>
        <strain evidence="1 2">DSM 11170</strain>
    </source>
</reference>
<dbReference type="Proteomes" id="UP000294813">
    <property type="component" value="Unassembled WGS sequence"/>
</dbReference>
<name>A0A4R2RM45_9FIRM</name>
<accession>A0A4R2RM45</accession>
<dbReference type="RefSeq" id="WP_131919246.1">
    <property type="nucleotide sequence ID" value="NZ_JAOQNU010000026.1"/>
</dbReference>
<keyword evidence="1" id="KW-0489">Methyltransferase</keyword>
<dbReference type="Pfam" id="PF13489">
    <property type="entry name" value="Methyltransf_23"/>
    <property type="match status" value="1"/>
</dbReference>
<proteinExistence type="predicted"/>
<evidence type="ECO:0000313" key="1">
    <source>
        <dbReference type="EMBL" id="TCP64054.1"/>
    </source>
</evidence>